<dbReference type="AlphaFoldDB" id="A0A839T7J1"/>
<protein>
    <submittedName>
        <fullName evidence="1">Uncharacterized protein</fullName>
    </submittedName>
</protein>
<gene>
    <name evidence="1" type="ORF">FHR87_002639</name>
</gene>
<dbReference type="RefSeq" id="WP_183167115.1">
    <property type="nucleotide sequence ID" value="NZ_JACHXI010000013.1"/>
</dbReference>
<keyword evidence="2" id="KW-1185">Reference proteome</keyword>
<evidence type="ECO:0000313" key="2">
    <source>
        <dbReference type="Proteomes" id="UP000549250"/>
    </source>
</evidence>
<proteinExistence type="predicted"/>
<name>A0A839T7J1_AZOMA</name>
<accession>A0A839T7J1</accession>
<evidence type="ECO:0000313" key="1">
    <source>
        <dbReference type="EMBL" id="MBB3104224.1"/>
    </source>
</evidence>
<dbReference type="EMBL" id="JACHXI010000013">
    <property type="protein sequence ID" value="MBB3104224.1"/>
    <property type="molecule type" value="Genomic_DNA"/>
</dbReference>
<sequence length="75" mass="8111">MPVTKGEPDKKDRKRVNELWGRYETYRSGHVSGVRYALGADAFTDWNAPSTTPIAAISTRPAYKPTAAAPTASAS</sequence>
<comment type="caution">
    <text evidence="1">The sequence shown here is derived from an EMBL/GenBank/DDBJ whole genome shotgun (WGS) entry which is preliminary data.</text>
</comment>
<organism evidence="1 2">
    <name type="scientific">Azomonas macrocytogenes</name>
    <name type="common">Azotobacter macrocytogenes</name>
    <dbReference type="NCBI Taxonomy" id="69962"/>
    <lineage>
        <taxon>Bacteria</taxon>
        <taxon>Pseudomonadati</taxon>
        <taxon>Pseudomonadota</taxon>
        <taxon>Gammaproteobacteria</taxon>
        <taxon>Pseudomonadales</taxon>
        <taxon>Pseudomonadaceae</taxon>
        <taxon>Azomonas</taxon>
    </lineage>
</organism>
<dbReference type="Proteomes" id="UP000549250">
    <property type="component" value="Unassembled WGS sequence"/>
</dbReference>
<reference evidence="1 2" key="1">
    <citation type="submission" date="2020-08" db="EMBL/GenBank/DDBJ databases">
        <title>Genomic Encyclopedia of Type Strains, Phase III (KMG-III): the genomes of soil and plant-associated and newly described type strains.</title>
        <authorList>
            <person name="Whitman W."/>
        </authorList>
    </citation>
    <scope>NUCLEOTIDE SEQUENCE [LARGE SCALE GENOMIC DNA]</scope>
    <source>
        <strain evidence="1 2">CECT 4462</strain>
    </source>
</reference>